<dbReference type="GO" id="GO:0003676">
    <property type="term" value="F:nucleic acid binding"/>
    <property type="evidence" value="ECO:0007669"/>
    <property type="project" value="InterPro"/>
</dbReference>
<dbReference type="AlphaFoldDB" id="A0A7J6V874"/>
<dbReference type="EMBL" id="JABWDY010036316">
    <property type="protein sequence ID" value="KAF5181314.1"/>
    <property type="molecule type" value="Genomic_DNA"/>
</dbReference>
<evidence type="ECO:0000259" key="2">
    <source>
        <dbReference type="PROSITE" id="PS50158"/>
    </source>
</evidence>
<keyword evidence="1" id="KW-0863">Zinc-finger</keyword>
<dbReference type="InterPro" id="IPR036875">
    <property type="entry name" value="Znf_CCHC_sf"/>
</dbReference>
<proteinExistence type="predicted"/>
<accession>A0A7J6V874</accession>
<dbReference type="InterPro" id="IPR001878">
    <property type="entry name" value="Znf_CCHC"/>
</dbReference>
<dbReference type="OrthoDB" id="2001224at2759"/>
<dbReference type="Proteomes" id="UP000554482">
    <property type="component" value="Unassembled WGS sequence"/>
</dbReference>
<gene>
    <name evidence="3" type="ORF">FRX31_029099</name>
</gene>
<evidence type="ECO:0000256" key="1">
    <source>
        <dbReference type="PROSITE-ProRule" id="PRU00047"/>
    </source>
</evidence>
<evidence type="ECO:0000313" key="4">
    <source>
        <dbReference type="Proteomes" id="UP000554482"/>
    </source>
</evidence>
<dbReference type="SUPFAM" id="SSF57756">
    <property type="entry name" value="Retrovirus zinc finger-like domains"/>
    <property type="match status" value="1"/>
</dbReference>
<dbReference type="GO" id="GO:0008270">
    <property type="term" value="F:zinc ion binding"/>
    <property type="evidence" value="ECO:0007669"/>
    <property type="project" value="UniProtKB-KW"/>
</dbReference>
<dbReference type="Pfam" id="PF00098">
    <property type="entry name" value="zf-CCHC"/>
    <property type="match status" value="1"/>
</dbReference>
<dbReference type="Gene3D" id="4.10.60.10">
    <property type="entry name" value="Zinc finger, CCHC-type"/>
    <property type="match status" value="1"/>
</dbReference>
<evidence type="ECO:0000313" key="3">
    <source>
        <dbReference type="EMBL" id="KAF5181314.1"/>
    </source>
</evidence>
<feature type="domain" description="CCHC-type" evidence="2">
    <location>
        <begin position="69"/>
        <end position="83"/>
    </location>
</feature>
<keyword evidence="1" id="KW-0862">Zinc</keyword>
<keyword evidence="1" id="KW-0479">Metal-binding</keyword>
<dbReference type="PROSITE" id="PS50158">
    <property type="entry name" value="ZF_CCHC"/>
    <property type="match status" value="1"/>
</dbReference>
<comment type="caution">
    <text evidence="3">The sequence shown here is derived from an EMBL/GenBank/DDBJ whole genome shotgun (WGS) entry which is preliminary data.</text>
</comment>
<organism evidence="3 4">
    <name type="scientific">Thalictrum thalictroides</name>
    <name type="common">Rue-anemone</name>
    <name type="synonym">Anemone thalictroides</name>
    <dbReference type="NCBI Taxonomy" id="46969"/>
    <lineage>
        <taxon>Eukaryota</taxon>
        <taxon>Viridiplantae</taxon>
        <taxon>Streptophyta</taxon>
        <taxon>Embryophyta</taxon>
        <taxon>Tracheophyta</taxon>
        <taxon>Spermatophyta</taxon>
        <taxon>Magnoliopsida</taxon>
        <taxon>Ranunculales</taxon>
        <taxon>Ranunculaceae</taxon>
        <taxon>Thalictroideae</taxon>
        <taxon>Thalictrum</taxon>
    </lineage>
</organism>
<sequence>MCGFEGRSGGACRWVYTPCKEPNCKGLRMILTSVTTSNPGKKFLQCYSCASFEWLHKAMQEEGSSCNGCFSCGELGHWKKACPWTDSKCKRCDVRRRLLVSCKEQTNGWRYLKCPRCSGFEWLHHAIKAAESKAAESVEAEVTLKMSLSEFCNQFGSCSIKK</sequence>
<name>A0A7J6V874_THATH</name>
<reference evidence="3 4" key="1">
    <citation type="submission" date="2020-06" db="EMBL/GenBank/DDBJ databases">
        <title>Transcriptomic and genomic resources for Thalictrum thalictroides and T. hernandezii: Facilitating candidate gene discovery in an emerging model plant lineage.</title>
        <authorList>
            <person name="Arias T."/>
            <person name="Riano-Pachon D.M."/>
            <person name="Di Stilio V.S."/>
        </authorList>
    </citation>
    <scope>NUCLEOTIDE SEQUENCE [LARGE SCALE GENOMIC DNA]</scope>
    <source>
        <strain evidence="4">cv. WT478/WT964</strain>
        <tissue evidence="3">Leaves</tissue>
    </source>
</reference>
<keyword evidence="4" id="KW-1185">Reference proteome</keyword>
<protein>
    <submittedName>
        <fullName evidence="3">Zinc finger protein</fullName>
    </submittedName>
</protein>